<evidence type="ECO:0000313" key="11">
    <source>
        <dbReference type="EMBL" id="BCB08481.1"/>
    </source>
</evidence>
<dbReference type="GO" id="GO:0032196">
    <property type="term" value="P:transposition"/>
    <property type="evidence" value="ECO:0007669"/>
    <property type="project" value="UniProtKB-KW"/>
</dbReference>
<evidence type="ECO:0000256" key="3">
    <source>
        <dbReference type="ARBA" id="ARBA00022578"/>
    </source>
</evidence>
<dbReference type="InterPro" id="IPR010095">
    <property type="entry name" value="Cas12f1-like_TNB"/>
</dbReference>
<organism evidence="11 12">
    <name type="scientific">Halomonas hydrothermalis</name>
    <dbReference type="NCBI Taxonomy" id="115561"/>
    <lineage>
        <taxon>Bacteria</taxon>
        <taxon>Pseudomonadati</taxon>
        <taxon>Pseudomonadota</taxon>
        <taxon>Gammaproteobacteria</taxon>
        <taxon>Oceanospirillales</taxon>
        <taxon>Halomonadaceae</taxon>
        <taxon>Halomonas</taxon>
    </lineage>
</organism>
<dbReference type="Pfam" id="PF12323">
    <property type="entry name" value="HTH_OrfB_IS605"/>
    <property type="match status" value="1"/>
</dbReference>
<dbReference type="InterPro" id="IPR051399">
    <property type="entry name" value="RNA-guided_DNA_endo/Transpos"/>
</dbReference>
<evidence type="ECO:0000256" key="6">
    <source>
        <dbReference type="ARBA" id="ARBA00023125"/>
    </source>
</evidence>
<reference evidence="11 12" key="1">
    <citation type="submission" date="2020-03" db="EMBL/GenBank/DDBJ databases">
        <title>Complete Genome Sequence of Halomonas hydrothermalis Strain Slthf2, Halophilic Bacterium Isolated from Deep-Sea Hydrothermal-Vent Environments.</title>
        <authorList>
            <person name="Takeyama N."/>
            <person name="Huang M."/>
            <person name="Sato K."/>
            <person name="Galipon J."/>
            <person name="Arakawa K."/>
        </authorList>
    </citation>
    <scope>NUCLEOTIDE SEQUENCE [LARGE SCALE GENOMIC DNA]</scope>
    <source>
        <strain evidence="11 12">Slthf2</strain>
    </source>
</reference>
<dbReference type="NCBIfam" id="TIGR01766">
    <property type="entry name" value="IS200/IS605 family accessory protein TnpB-like domain"/>
    <property type="match status" value="1"/>
</dbReference>
<sequence>MLKATKIRIYPTTEQATFLNSQFGSVRFVYNAGLRIMSHRYRCHGQSLSAKHDIKKLLPVAKKSRKYGWLKEADAVALQQSCINLDRAFQRFFDPKQKAGYPRFKSKRGRQSSYHCVGVKSGGTWIKVPKLGRIKARTHRPIEGKLKSITLTRTVTGKHYAALLFETEQDAPELLKDLDASSVVGLDMGLSHLVIDSRGHKTANPRFLKQAQRNLKRKQQTLSRKQKGSARRAKARLLVAKAHERAANARNDFQHKLSRQLIDDNQAVIVETLKVKNMMKNRRFAKHIGDASWHALISKLAYKAEESGKHLVKIDQWFASSKTCHVCRHKVDEMPLQLRSWACPACHARHDRDINAALNIKHQGILKLKAEGLSVSAHRGSRKSGTLSVAAVEVGSPAR</sequence>
<keyword evidence="4" id="KW-0479">Metal-binding</keyword>
<protein>
    <submittedName>
        <fullName evidence="11">Transposase</fullName>
    </submittedName>
</protein>
<dbReference type="Proteomes" id="UP000502259">
    <property type="component" value="Chromosome"/>
</dbReference>
<dbReference type="InterPro" id="IPR021027">
    <property type="entry name" value="Transposase_put_HTH"/>
</dbReference>
<feature type="domain" description="Transposase putative helix-turn-helix" evidence="10">
    <location>
        <begin position="1"/>
        <end position="45"/>
    </location>
</feature>
<dbReference type="Pfam" id="PF01385">
    <property type="entry name" value="OrfB_IS605"/>
    <property type="match status" value="1"/>
</dbReference>
<evidence type="ECO:0000256" key="5">
    <source>
        <dbReference type="ARBA" id="ARBA00022833"/>
    </source>
</evidence>
<proteinExistence type="inferred from homology"/>
<comment type="similarity">
    <text evidence="1">In the C-terminal section; belongs to the transposase 35 family.</text>
</comment>
<evidence type="ECO:0000259" key="10">
    <source>
        <dbReference type="Pfam" id="PF12323"/>
    </source>
</evidence>
<dbReference type="AlphaFoldDB" id="A0A6F8U5R4"/>
<dbReference type="Pfam" id="PF07282">
    <property type="entry name" value="Cas12f1-like_TNB"/>
    <property type="match status" value="1"/>
</dbReference>
<evidence type="ECO:0000256" key="2">
    <source>
        <dbReference type="ARBA" id="ARBA00011044"/>
    </source>
</evidence>
<keyword evidence="7" id="KW-0233">DNA recombination</keyword>
<evidence type="ECO:0000256" key="7">
    <source>
        <dbReference type="ARBA" id="ARBA00023172"/>
    </source>
</evidence>
<evidence type="ECO:0000259" key="9">
    <source>
        <dbReference type="Pfam" id="PF07282"/>
    </source>
</evidence>
<gene>
    <name evidence="11" type="ORF">HHSLTHF2_23710</name>
</gene>
<evidence type="ECO:0000313" key="12">
    <source>
        <dbReference type="Proteomes" id="UP000502259"/>
    </source>
</evidence>
<dbReference type="GO" id="GO:0003677">
    <property type="term" value="F:DNA binding"/>
    <property type="evidence" value="ECO:0007669"/>
    <property type="project" value="UniProtKB-KW"/>
</dbReference>
<feature type="domain" description="Cas12f1-like TNB" evidence="9">
    <location>
        <begin position="293"/>
        <end position="360"/>
    </location>
</feature>
<dbReference type="PANTHER" id="PTHR30405">
    <property type="entry name" value="TRANSPOSASE"/>
    <property type="match status" value="1"/>
</dbReference>
<keyword evidence="12" id="KW-1185">Reference proteome</keyword>
<evidence type="ECO:0000259" key="8">
    <source>
        <dbReference type="Pfam" id="PF01385"/>
    </source>
</evidence>
<feature type="domain" description="Probable transposase IS891/IS1136/IS1341" evidence="8">
    <location>
        <begin position="175"/>
        <end position="282"/>
    </location>
</feature>
<keyword evidence="3" id="KW-0815">Transposition</keyword>
<keyword evidence="6" id="KW-0238">DNA-binding</keyword>
<dbReference type="EMBL" id="AP022843">
    <property type="protein sequence ID" value="BCB08481.1"/>
    <property type="molecule type" value="Genomic_DNA"/>
</dbReference>
<dbReference type="GO" id="GO:0006310">
    <property type="term" value="P:DNA recombination"/>
    <property type="evidence" value="ECO:0007669"/>
    <property type="project" value="UniProtKB-KW"/>
</dbReference>
<evidence type="ECO:0000256" key="4">
    <source>
        <dbReference type="ARBA" id="ARBA00022723"/>
    </source>
</evidence>
<dbReference type="NCBIfam" id="NF040570">
    <property type="entry name" value="guided_TnpB"/>
    <property type="match status" value="1"/>
</dbReference>
<dbReference type="GO" id="GO:0046872">
    <property type="term" value="F:metal ion binding"/>
    <property type="evidence" value="ECO:0007669"/>
    <property type="project" value="UniProtKB-KW"/>
</dbReference>
<evidence type="ECO:0000256" key="1">
    <source>
        <dbReference type="ARBA" id="ARBA00008761"/>
    </source>
</evidence>
<keyword evidence="5" id="KW-0862">Zinc</keyword>
<dbReference type="PANTHER" id="PTHR30405:SF25">
    <property type="entry name" value="RNA-GUIDED DNA ENDONUCLEASE INSQ-RELATED"/>
    <property type="match status" value="1"/>
</dbReference>
<comment type="similarity">
    <text evidence="2">In the N-terminal section; belongs to the transposase 2 family.</text>
</comment>
<dbReference type="InterPro" id="IPR001959">
    <property type="entry name" value="Transposase"/>
</dbReference>
<dbReference type="RefSeq" id="WP_172421212.1">
    <property type="nucleotide sequence ID" value="NZ_AP022843.1"/>
</dbReference>
<name>A0A6F8U5R4_9GAMM</name>
<accession>A0A6F8U5R4</accession>